<dbReference type="EMBL" id="QAOH01000021">
    <property type="protein sequence ID" value="PTQ66978.1"/>
    <property type="molecule type" value="Genomic_DNA"/>
</dbReference>
<dbReference type="OrthoDB" id="5772137at2"/>
<protein>
    <submittedName>
        <fullName evidence="1">Uncharacterized protein</fullName>
    </submittedName>
</protein>
<dbReference type="AlphaFoldDB" id="A0A2T5H5Y1"/>
<dbReference type="RefSeq" id="WP_107817872.1">
    <property type="nucleotide sequence ID" value="NZ_QAOH01000021.1"/>
</dbReference>
<evidence type="ECO:0000313" key="1">
    <source>
        <dbReference type="EMBL" id="PTQ66978.1"/>
    </source>
</evidence>
<evidence type="ECO:0000313" key="2">
    <source>
        <dbReference type="Proteomes" id="UP000244077"/>
    </source>
</evidence>
<dbReference type="Proteomes" id="UP000244077">
    <property type="component" value="Unassembled WGS sequence"/>
</dbReference>
<reference evidence="1 2" key="1">
    <citation type="submission" date="2018-04" db="EMBL/GenBank/DDBJ databases">
        <title>Genomic Encyclopedia of Archaeal and Bacterial Type Strains, Phase II (KMG-II): from individual species to whole genera.</title>
        <authorList>
            <person name="Goeker M."/>
        </authorList>
    </citation>
    <scope>NUCLEOTIDE SEQUENCE [LARGE SCALE GENOMIC DNA]</scope>
    <source>
        <strain evidence="1 2">DSM 100434</strain>
    </source>
</reference>
<sequence>MTPFRELTPVEQARLREAYADEMARQTNTCSMDEKISRFNAWLEPQGISFTEDDLRLQKR</sequence>
<proteinExistence type="predicted"/>
<organism evidence="1 2">
    <name type="scientific">Celeribacter persicus</name>
    <dbReference type="NCBI Taxonomy" id="1651082"/>
    <lineage>
        <taxon>Bacteria</taxon>
        <taxon>Pseudomonadati</taxon>
        <taxon>Pseudomonadota</taxon>
        <taxon>Alphaproteobacteria</taxon>
        <taxon>Rhodobacterales</taxon>
        <taxon>Roseobacteraceae</taxon>
        <taxon>Celeribacter</taxon>
    </lineage>
</organism>
<keyword evidence="2" id="KW-1185">Reference proteome</keyword>
<gene>
    <name evidence="1" type="ORF">C8N42_12115</name>
</gene>
<name>A0A2T5H5Y1_9RHOB</name>
<accession>A0A2T5H5Y1</accession>
<comment type="caution">
    <text evidence="1">The sequence shown here is derived from an EMBL/GenBank/DDBJ whole genome shotgun (WGS) entry which is preliminary data.</text>
</comment>